<organism evidence="1 2">
    <name type="scientific">Streptomyces olivaceiscleroticus</name>
    <dbReference type="NCBI Taxonomy" id="68245"/>
    <lineage>
        <taxon>Bacteria</taxon>
        <taxon>Bacillati</taxon>
        <taxon>Actinomycetota</taxon>
        <taxon>Actinomycetes</taxon>
        <taxon>Kitasatosporales</taxon>
        <taxon>Streptomycetaceae</taxon>
        <taxon>Streptomyces</taxon>
    </lineage>
</organism>
<reference evidence="1 2" key="1">
    <citation type="journal article" date="2019" name="Int. J. Syst. Evol. Microbiol.">
        <title>The Global Catalogue of Microorganisms (GCM) 10K type strain sequencing project: providing services to taxonomists for standard genome sequencing and annotation.</title>
        <authorList>
            <consortium name="The Broad Institute Genomics Platform"/>
            <consortium name="The Broad Institute Genome Sequencing Center for Infectious Disease"/>
            <person name="Wu L."/>
            <person name="Ma J."/>
        </authorList>
    </citation>
    <scope>NUCLEOTIDE SEQUENCE [LARGE SCALE GENOMIC DNA]</scope>
    <source>
        <strain evidence="1 2">JCM 4805</strain>
    </source>
</reference>
<accession>A0ABN0ZTV2</accession>
<gene>
    <name evidence="1" type="ORF">GCM10010361_23550</name>
</gene>
<comment type="caution">
    <text evidence="1">The sequence shown here is derived from an EMBL/GenBank/DDBJ whole genome shotgun (WGS) entry which is preliminary data.</text>
</comment>
<name>A0ABN0ZTV2_9ACTN</name>
<keyword evidence="2" id="KW-1185">Reference proteome</keyword>
<evidence type="ECO:0000313" key="2">
    <source>
        <dbReference type="Proteomes" id="UP001500909"/>
    </source>
</evidence>
<evidence type="ECO:0000313" key="1">
    <source>
        <dbReference type="EMBL" id="GAA0458849.1"/>
    </source>
</evidence>
<sequence length="85" mass="8809">MDLDGGGGADGGGLVDRGVLLGGRLGVQQDDDAVLVTLVENLGGDQDALTGGAALVFVEGDVHGFLLLWGFRPEFRWVVRVGSTR</sequence>
<protein>
    <submittedName>
        <fullName evidence="1">Uncharacterized protein</fullName>
    </submittedName>
</protein>
<dbReference type="Proteomes" id="UP001500909">
    <property type="component" value="Unassembled WGS sequence"/>
</dbReference>
<dbReference type="EMBL" id="BAAABY010000016">
    <property type="protein sequence ID" value="GAA0458849.1"/>
    <property type="molecule type" value="Genomic_DNA"/>
</dbReference>
<proteinExistence type="predicted"/>